<protein>
    <submittedName>
        <fullName evidence="2">Sensors of blue-light using FAD</fullName>
    </submittedName>
</protein>
<dbReference type="Proteomes" id="UP000193870">
    <property type="component" value="Unassembled WGS sequence"/>
</dbReference>
<dbReference type="InterPro" id="IPR036046">
    <property type="entry name" value="Acylphosphatase-like_dom_sf"/>
</dbReference>
<dbReference type="PROSITE" id="PS50925">
    <property type="entry name" value="BLUF"/>
    <property type="match status" value="1"/>
</dbReference>
<evidence type="ECO:0000313" key="3">
    <source>
        <dbReference type="Proteomes" id="UP000193870"/>
    </source>
</evidence>
<dbReference type="EMBL" id="FWFV01000001">
    <property type="protein sequence ID" value="SLN15275.1"/>
    <property type="molecule type" value="Genomic_DNA"/>
</dbReference>
<sequence>MLRQIFYCSVAEPPDGEPDVAGILEHSRRNNPALGLTGMLTYADGVFAQILEGDTTSLDIVLEVIRADPRHSDVRILSDRMATRRLFSDWSMLHVDLDAAEDRPLTDMTVAVSRSPTPDGIDRLIRALAYRAVNEVIDTA</sequence>
<keyword evidence="3" id="KW-1185">Reference proteome</keyword>
<dbReference type="OrthoDB" id="196105at2"/>
<dbReference type="SMART" id="SM01034">
    <property type="entry name" value="BLUF"/>
    <property type="match status" value="1"/>
</dbReference>
<dbReference type="InterPro" id="IPR007024">
    <property type="entry name" value="BLUF_domain"/>
</dbReference>
<accession>A0A1Y5RI80</accession>
<dbReference type="Pfam" id="PF04940">
    <property type="entry name" value="BLUF"/>
    <property type="match status" value="1"/>
</dbReference>
<dbReference type="SUPFAM" id="SSF54975">
    <property type="entry name" value="Acylphosphatase/BLUF domain-like"/>
    <property type="match status" value="1"/>
</dbReference>
<dbReference type="RefSeq" id="WP_085852344.1">
    <property type="nucleotide sequence ID" value="NZ_FOPF01000001.1"/>
</dbReference>
<evidence type="ECO:0000313" key="2">
    <source>
        <dbReference type="EMBL" id="SLN15275.1"/>
    </source>
</evidence>
<dbReference type="Gene3D" id="3.30.70.100">
    <property type="match status" value="1"/>
</dbReference>
<dbReference type="AlphaFoldDB" id="A0A1Y5RI80"/>
<dbReference type="GO" id="GO:0071949">
    <property type="term" value="F:FAD binding"/>
    <property type="evidence" value="ECO:0007669"/>
    <property type="project" value="InterPro"/>
</dbReference>
<reference evidence="2 3" key="1">
    <citation type="submission" date="2017-03" db="EMBL/GenBank/DDBJ databases">
        <authorList>
            <person name="Afonso C.L."/>
            <person name="Miller P.J."/>
            <person name="Scott M.A."/>
            <person name="Spackman E."/>
            <person name="Goraichik I."/>
            <person name="Dimitrov K.M."/>
            <person name="Suarez D.L."/>
            <person name="Swayne D.E."/>
        </authorList>
    </citation>
    <scope>NUCLEOTIDE SEQUENCE [LARGE SCALE GENOMIC DNA]</scope>
    <source>
        <strain evidence="2 3">CECT 7066</strain>
    </source>
</reference>
<proteinExistence type="predicted"/>
<evidence type="ECO:0000259" key="1">
    <source>
        <dbReference type="PROSITE" id="PS50925"/>
    </source>
</evidence>
<organism evidence="2 3">
    <name type="scientific">Palleronia marisminoris</name>
    <dbReference type="NCBI Taxonomy" id="315423"/>
    <lineage>
        <taxon>Bacteria</taxon>
        <taxon>Pseudomonadati</taxon>
        <taxon>Pseudomonadota</taxon>
        <taxon>Alphaproteobacteria</taxon>
        <taxon>Rhodobacterales</taxon>
        <taxon>Roseobacteraceae</taxon>
        <taxon>Palleronia</taxon>
    </lineage>
</organism>
<dbReference type="GO" id="GO:0009882">
    <property type="term" value="F:blue light photoreceptor activity"/>
    <property type="evidence" value="ECO:0007669"/>
    <property type="project" value="InterPro"/>
</dbReference>
<dbReference type="STRING" id="315423.SAMN04488020_101308"/>
<name>A0A1Y5RI80_9RHOB</name>
<feature type="domain" description="BLUF" evidence="1">
    <location>
        <begin position="2"/>
        <end position="93"/>
    </location>
</feature>
<gene>
    <name evidence="2" type="ORF">PAM7066_00309</name>
</gene>